<name>A0A386KK38_9CAUD</name>
<accession>A0A386KK38</accession>
<proteinExistence type="predicted"/>
<organism evidence="3 4">
    <name type="scientific">Escherichia phage FEC19</name>
    <dbReference type="NCBI Taxonomy" id="2315486"/>
    <lineage>
        <taxon>Viruses</taxon>
        <taxon>Duplodnaviria</taxon>
        <taxon>Heunggongvirae</taxon>
        <taxon>Uroviricota</taxon>
        <taxon>Caudoviricetes</taxon>
        <taxon>Lindbergviridae</taxon>
        <taxon>Wifcevirus</taxon>
        <taxon>Wifcevirus FEC19</taxon>
    </lineage>
</organism>
<protein>
    <recommendedName>
        <fullName evidence="2">Phage protein Gp138 N-terminal domain-containing protein</fullName>
    </recommendedName>
</protein>
<dbReference type="Proteomes" id="UP000268320">
    <property type="component" value="Genome"/>
</dbReference>
<dbReference type="KEGG" id="vg:55004096"/>
<dbReference type="RefSeq" id="YP_009813021.1">
    <property type="nucleotide sequence ID" value="NC_048073.1"/>
</dbReference>
<keyword evidence="4" id="KW-1185">Reference proteome</keyword>
<reference evidence="3 4" key="1">
    <citation type="submission" date="2018-08" db="EMBL/GenBank/DDBJ databases">
        <title>Characterization and Complete Genome Sequence Analysis of a Lytic Bacteriophage FEC19 infecting Escherichia coli O157:H7.</title>
        <authorList>
            <person name="Fan C."/>
            <person name="Zhao C."/>
            <person name="Tie D."/>
            <person name="Sun Y."/>
        </authorList>
    </citation>
    <scope>NUCLEOTIDE SEQUENCE [LARGE SCALE GENOMIC DNA]</scope>
</reference>
<dbReference type="Gene3D" id="2.40.50.230">
    <property type="entry name" value="Gp5 N-terminal domain"/>
    <property type="match status" value="1"/>
</dbReference>
<sequence>MMAEKLTQLTSPNQTDKSSMFAALQGMLDRGKYTTDGMIPAQVISYDRKKNLAVIKPVIHFVSLDDKPVERQPLVSIPVLAIGGGGFVINFPLKEGDLGWIFAGDRELSTFLEELKPTAPTNGRVKTFADGLFIPDVFRKYTISGEDAGSMVIQSLSGAVRIALSDDSINITASAGVNVKTPITTIDQQLIVNGKATFNGGIEGKEGTTATLPTGTTVGGIDVSTHGHIGNGPGNRTGNMIE</sequence>
<evidence type="ECO:0000259" key="2">
    <source>
        <dbReference type="Pfam" id="PF18352"/>
    </source>
</evidence>
<dbReference type="Pfam" id="PF18352">
    <property type="entry name" value="Gp138_N"/>
    <property type="match status" value="1"/>
</dbReference>
<feature type="compositionally biased region" description="Low complexity" evidence="1">
    <location>
        <begin position="207"/>
        <end position="220"/>
    </location>
</feature>
<feature type="domain" description="Phage protein Gp138 N-terminal" evidence="2">
    <location>
        <begin position="39"/>
        <end position="135"/>
    </location>
</feature>
<evidence type="ECO:0000313" key="4">
    <source>
        <dbReference type="Proteomes" id="UP000268320"/>
    </source>
</evidence>
<dbReference type="InterPro" id="IPR037026">
    <property type="entry name" value="Vgr_OB-fold_dom_sf"/>
</dbReference>
<feature type="region of interest" description="Disordered" evidence="1">
    <location>
        <begin position="206"/>
        <end position="242"/>
    </location>
</feature>
<evidence type="ECO:0000256" key="1">
    <source>
        <dbReference type="SAM" id="MobiDB-lite"/>
    </source>
</evidence>
<dbReference type="InterPro" id="IPR041599">
    <property type="entry name" value="Gp138_N"/>
</dbReference>
<dbReference type="EMBL" id="MH816966">
    <property type="protein sequence ID" value="AYD85484.1"/>
    <property type="molecule type" value="Genomic_DNA"/>
</dbReference>
<evidence type="ECO:0000313" key="3">
    <source>
        <dbReference type="EMBL" id="AYD85484.1"/>
    </source>
</evidence>
<dbReference type="GeneID" id="55004096"/>